<evidence type="ECO:0000256" key="1">
    <source>
        <dbReference type="ARBA" id="ARBA00008506"/>
    </source>
</evidence>
<keyword evidence="3 5" id="KW-0722">Serine protease inhibitor</keyword>
<dbReference type="AlphaFoldDB" id="A0A921UPU1"/>
<keyword evidence="2 5" id="KW-0646">Protease inhibitor</keyword>
<dbReference type="Gene3D" id="2.10.69.10">
    <property type="entry name" value="Cysteine Protease (Bromelain) Inhibitor, subunit H"/>
    <property type="match status" value="1"/>
</dbReference>
<dbReference type="CDD" id="cd00023">
    <property type="entry name" value="BBI"/>
    <property type="match status" value="1"/>
</dbReference>
<dbReference type="Proteomes" id="UP000807115">
    <property type="component" value="Chromosome 3"/>
</dbReference>
<sequence length="112" mass="12005">MRPQVVLLVSLAVFVVLVALPLGKANEEKEAAAEGVDARRWRWPCCDECGVCTRSQPPICQCLDTSTSGCNPGCKACVKSISDGLYECKDRIVNFCKRRCTRPAAAAAAADA</sequence>
<evidence type="ECO:0000259" key="7">
    <source>
        <dbReference type="SMART" id="SM00269"/>
    </source>
</evidence>
<comment type="similarity">
    <text evidence="1 5">Belongs to the Bowman-Birk serine protease inhibitor family.</text>
</comment>
<evidence type="ECO:0000256" key="4">
    <source>
        <dbReference type="ARBA" id="ARBA00023157"/>
    </source>
</evidence>
<evidence type="ECO:0000256" key="5">
    <source>
        <dbReference type="RuleBase" id="RU003856"/>
    </source>
</evidence>
<reference evidence="8" key="1">
    <citation type="journal article" date="2019" name="BMC Genomics">
        <title>A new reference genome for Sorghum bicolor reveals high levels of sequence similarity between sweet and grain genotypes: implications for the genetics of sugar metabolism.</title>
        <authorList>
            <person name="Cooper E.A."/>
            <person name="Brenton Z.W."/>
            <person name="Flinn B.S."/>
            <person name="Jenkins J."/>
            <person name="Shu S."/>
            <person name="Flowers D."/>
            <person name="Luo F."/>
            <person name="Wang Y."/>
            <person name="Xia P."/>
            <person name="Barry K."/>
            <person name="Daum C."/>
            <person name="Lipzen A."/>
            <person name="Yoshinaga Y."/>
            <person name="Schmutz J."/>
            <person name="Saski C."/>
            <person name="Vermerris W."/>
            <person name="Kresovich S."/>
        </authorList>
    </citation>
    <scope>NUCLEOTIDE SEQUENCE</scope>
</reference>
<dbReference type="PANTHER" id="PTHR33479:SF4">
    <property type="entry name" value="BOWMAN-BIRK TYPE TRYPSIN INHIBITOR"/>
    <property type="match status" value="1"/>
</dbReference>
<feature type="signal peptide" evidence="6">
    <location>
        <begin position="1"/>
        <end position="25"/>
    </location>
</feature>
<comment type="caution">
    <text evidence="8">The sequence shown here is derived from an EMBL/GenBank/DDBJ whole genome shotgun (WGS) entry which is preliminary data.</text>
</comment>
<accession>A0A921UPU1</accession>
<evidence type="ECO:0000256" key="6">
    <source>
        <dbReference type="SAM" id="SignalP"/>
    </source>
</evidence>
<reference evidence="8" key="2">
    <citation type="submission" date="2020-10" db="EMBL/GenBank/DDBJ databases">
        <authorList>
            <person name="Cooper E.A."/>
            <person name="Brenton Z.W."/>
            <person name="Flinn B.S."/>
            <person name="Jenkins J."/>
            <person name="Shu S."/>
            <person name="Flowers D."/>
            <person name="Luo F."/>
            <person name="Wang Y."/>
            <person name="Xia P."/>
            <person name="Barry K."/>
            <person name="Daum C."/>
            <person name="Lipzen A."/>
            <person name="Yoshinaga Y."/>
            <person name="Schmutz J."/>
            <person name="Saski C."/>
            <person name="Vermerris W."/>
            <person name="Kresovich S."/>
        </authorList>
    </citation>
    <scope>NUCLEOTIDE SEQUENCE</scope>
</reference>
<evidence type="ECO:0000313" key="9">
    <source>
        <dbReference type="Proteomes" id="UP000807115"/>
    </source>
</evidence>
<feature type="chain" id="PRO_5036789003" description="Bowman-Birk serine protease inhibitors family domain-containing protein" evidence="6">
    <location>
        <begin position="26"/>
        <end position="112"/>
    </location>
</feature>
<feature type="domain" description="Bowman-Birk serine protease inhibitors family" evidence="7">
    <location>
        <begin position="45"/>
        <end position="100"/>
    </location>
</feature>
<dbReference type="InterPro" id="IPR035995">
    <property type="entry name" value="Bowman-Birk_prot_inh"/>
</dbReference>
<dbReference type="GO" id="GO:0004867">
    <property type="term" value="F:serine-type endopeptidase inhibitor activity"/>
    <property type="evidence" value="ECO:0007669"/>
    <property type="project" value="UniProtKB-KW"/>
</dbReference>
<evidence type="ECO:0000256" key="3">
    <source>
        <dbReference type="ARBA" id="ARBA00022900"/>
    </source>
</evidence>
<dbReference type="GO" id="GO:0005576">
    <property type="term" value="C:extracellular region"/>
    <property type="evidence" value="ECO:0007669"/>
    <property type="project" value="InterPro"/>
</dbReference>
<organism evidence="8 9">
    <name type="scientific">Sorghum bicolor</name>
    <name type="common">Sorghum</name>
    <name type="synonym">Sorghum vulgare</name>
    <dbReference type="NCBI Taxonomy" id="4558"/>
    <lineage>
        <taxon>Eukaryota</taxon>
        <taxon>Viridiplantae</taxon>
        <taxon>Streptophyta</taxon>
        <taxon>Embryophyta</taxon>
        <taxon>Tracheophyta</taxon>
        <taxon>Spermatophyta</taxon>
        <taxon>Magnoliopsida</taxon>
        <taxon>Liliopsida</taxon>
        <taxon>Poales</taxon>
        <taxon>Poaceae</taxon>
        <taxon>PACMAD clade</taxon>
        <taxon>Panicoideae</taxon>
        <taxon>Andropogonodae</taxon>
        <taxon>Andropogoneae</taxon>
        <taxon>Sorghinae</taxon>
        <taxon>Sorghum</taxon>
    </lineage>
</organism>
<keyword evidence="4" id="KW-1015">Disulfide bond</keyword>
<evidence type="ECO:0000313" key="8">
    <source>
        <dbReference type="EMBL" id="KAG0540147.1"/>
    </source>
</evidence>
<dbReference type="SUPFAM" id="SSF57247">
    <property type="entry name" value="Bowman-Birk inhibitor, BBI"/>
    <property type="match status" value="1"/>
</dbReference>
<evidence type="ECO:0000256" key="2">
    <source>
        <dbReference type="ARBA" id="ARBA00022690"/>
    </source>
</evidence>
<proteinExistence type="inferred from homology"/>
<dbReference type="InterPro" id="IPR000877">
    <property type="entry name" value="Prot_inh_BBI"/>
</dbReference>
<protein>
    <recommendedName>
        <fullName evidence="7">Bowman-Birk serine protease inhibitors family domain-containing protein</fullName>
    </recommendedName>
</protein>
<dbReference type="EMBL" id="CM027682">
    <property type="protein sequence ID" value="KAG0540147.1"/>
    <property type="molecule type" value="Genomic_DNA"/>
</dbReference>
<dbReference type="SMART" id="SM00269">
    <property type="entry name" value="BowB"/>
    <property type="match status" value="1"/>
</dbReference>
<name>A0A921UPU1_SORBI</name>
<gene>
    <name evidence="8" type="ORF">BDA96_03G383600</name>
</gene>
<keyword evidence="6" id="KW-0732">Signal</keyword>
<dbReference type="PANTHER" id="PTHR33479">
    <property type="entry name" value="BOWMAN-BIRK TYPE BRAN TRYPSIN INHIBITOR"/>
    <property type="match status" value="1"/>
</dbReference>
<dbReference type="Pfam" id="PF00228">
    <property type="entry name" value="Bowman-Birk_leg"/>
    <property type="match status" value="1"/>
</dbReference>